<keyword evidence="1" id="KW-0812">Transmembrane</keyword>
<reference evidence="2" key="1">
    <citation type="submission" date="2018-05" db="EMBL/GenBank/DDBJ databases">
        <authorList>
            <person name="Lanie J.A."/>
            <person name="Ng W.-L."/>
            <person name="Kazmierczak K.M."/>
            <person name="Andrzejewski T.M."/>
            <person name="Davidsen T.M."/>
            <person name="Wayne K.J."/>
            <person name="Tettelin H."/>
            <person name="Glass J.I."/>
            <person name="Rusch D."/>
            <person name="Podicherti R."/>
            <person name="Tsui H.-C.T."/>
            <person name="Winkler M.E."/>
        </authorList>
    </citation>
    <scope>NUCLEOTIDE SEQUENCE</scope>
</reference>
<feature type="transmembrane region" description="Helical" evidence="1">
    <location>
        <begin position="24"/>
        <end position="48"/>
    </location>
</feature>
<evidence type="ECO:0000313" key="2">
    <source>
        <dbReference type="EMBL" id="SVE60321.1"/>
    </source>
</evidence>
<accession>A0A383EU80</accession>
<dbReference type="EMBL" id="UINC01228836">
    <property type="protein sequence ID" value="SVE60321.1"/>
    <property type="molecule type" value="Genomic_DNA"/>
</dbReference>
<protein>
    <submittedName>
        <fullName evidence="2">Uncharacterized protein</fullName>
    </submittedName>
</protein>
<gene>
    <name evidence="2" type="ORF">METZ01_LOCUS513175</name>
</gene>
<dbReference type="AlphaFoldDB" id="A0A383EU80"/>
<name>A0A383EU80_9ZZZZ</name>
<proteinExistence type="predicted"/>
<keyword evidence="1" id="KW-0472">Membrane</keyword>
<sequence length="77" mass="8171">VTGLGLFPLQMASVTESQGGWEPFLPGLIILLPLLGFGINGGLALSAARRSSNAVRSGQEFDFFEGSRPVTHSLPTW</sequence>
<keyword evidence="1" id="KW-1133">Transmembrane helix</keyword>
<feature type="non-terminal residue" evidence="2">
    <location>
        <position position="77"/>
    </location>
</feature>
<feature type="non-terminal residue" evidence="2">
    <location>
        <position position="1"/>
    </location>
</feature>
<evidence type="ECO:0000256" key="1">
    <source>
        <dbReference type="SAM" id="Phobius"/>
    </source>
</evidence>
<organism evidence="2">
    <name type="scientific">marine metagenome</name>
    <dbReference type="NCBI Taxonomy" id="408172"/>
    <lineage>
        <taxon>unclassified sequences</taxon>
        <taxon>metagenomes</taxon>
        <taxon>ecological metagenomes</taxon>
    </lineage>
</organism>